<dbReference type="Proteomes" id="UP001221142">
    <property type="component" value="Unassembled WGS sequence"/>
</dbReference>
<dbReference type="EMBL" id="JARKIF010000006">
    <property type="protein sequence ID" value="KAJ7636561.1"/>
    <property type="molecule type" value="Genomic_DNA"/>
</dbReference>
<evidence type="ECO:0000256" key="5">
    <source>
        <dbReference type="SAM" id="Phobius"/>
    </source>
</evidence>
<dbReference type="GO" id="GO:0022857">
    <property type="term" value="F:transmembrane transporter activity"/>
    <property type="evidence" value="ECO:0007669"/>
    <property type="project" value="TreeGrafter"/>
</dbReference>
<keyword evidence="4 5" id="KW-0472">Membrane</keyword>
<evidence type="ECO:0000256" key="4">
    <source>
        <dbReference type="ARBA" id="ARBA00023136"/>
    </source>
</evidence>
<keyword evidence="3 5" id="KW-1133">Transmembrane helix</keyword>
<comment type="subcellular location">
    <subcellularLocation>
        <location evidence="1">Membrane</location>
        <topology evidence="1">Multi-pass membrane protein</topology>
    </subcellularLocation>
</comment>
<gene>
    <name evidence="6" type="ORF">FB45DRAFT_1138278</name>
</gene>
<feature type="transmembrane region" description="Helical" evidence="5">
    <location>
        <begin position="26"/>
        <end position="48"/>
    </location>
</feature>
<accession>A0AAD7C1S5</accession>
<organism evidence="6 7">
    <name type="scientific">Roridomyces roridus</name>
    <dbReference type="NCBI Taxonomy" id="1738132"/>
    <lineage>
        <taxon>Eukaryota</taxon>
        <taxon>Fungi</taxon>
        <taxon>Dikarya</taxon>
        <taxon>Basidiomycota</taxon>
        <taxon>Agaricomycotina</taxon>
        <taxon>Agaricomycetes</taxon>
        <taxon>Agaricomycetidae</taxon>
        <taxon>Agaricales</taxon>
        <taxon>Marasmiineae</taxon>
        <taxon>Mycenaceae</taxon>
        <taxon>Roridomyces</taxon>
    </lineage>
</organism>
<dbReference type="PANTHER" id="PTHR23502:SF134">
    <property type="entry name" value="MAJOR FACILITATOR SUPERFAMILY (MFS) PROFILE DOMAIN-CONTAINING PROTEIN-RELATED"/>
    <property type="match status" value="1"/>
</dbReference>
<evidence type="ECO:0000256" key="3">
    <source>
        <dbReference type="ARBA" id="ARBA00022989"/>
    </source>
</evidence>
<comment type="caution">
    <text evidence="6">The sequence shown here is derived from an EMBL/GenBank/DDBJ whole genome shotgun (WGS) entry which is preliminary data.</text>
</comment>
<dbReference type="AlphaFoldDB" id="A0AAD7C1S5"/>
<dbReference type="GO" id="GO:0005886">
    <property type="term" value="C:plasma membrane"/>
    <property type="evidence" value="ECO:0007669"/>
    <property type="project" value="TreeGrafter"/>
</dbReference>
<evidence type="ECO:0000256" key="2">
    <source>
        <dbReference type="ARBA" id="ARBA00022692"/>
    </source>
</evidence>
<evidence type="ECO:0000313" key="6">
    <source>
        <dbReference type="EMBL" id="KAJ7636561.1"/>
    </source>
</evidence>
<keyword evidence="2 5" id="KW-0812">Transmembrane</keyword>
<dbReference type="Gene3D" id="1.20.1250.20">
    <property type="entry name" value="MFS general substrate transporter like domains"/>
    <property type="match status" value="1"/>
</dbReference>
<reference evidence="6" key="1">
    <citation type="submission" date="2023-03" db="EMBL/GenBank/DDBJ databases">
        <title>Massive genome expansion in bonnet fungi (Mycena s.s.) driven by repeated elements and novel gene families across ecological guilds.</title>
        <authorList>
            <consortium name="Lawrence Berkeley National Laboratory"/>
            <person name="Harder C.B."/>
            <person name="Miyauchi S."/>
            <person name="Viragh M."/>
            <person name="Kuo A."/>
            <person name="Thoen E."/>
            <person name="Andreopoulos B."/>
            <person name="Lu D."/>
            <person name="Skrede I."/>
            <person name="Drula E."/>
            <person name="Henrissat B."/>
            <person name="Morin E."/>
            <person name="Kohler A."/>
            <person name="Barry K."/>
            <person name="LaButti K."/>
            <person name="Morin E."/>
            <person name="Salamov A."/>
            <person name="Lipzen A."/>
            <person name="Mereny Z."/>
            <person name="Hegedus B."/>
            <person name="Baldrian P."/>
            <person name="Stursova M."/>
            <person name="Weitz H."/>
            <person name="Taylor A."/>
            <person name="Grigoriev I.V."/>
            <person name="Nagy L.G."/>
            <person name="Martin F."/>
            <person name="Kauserud H."/>
        </authorList>
    </citation>
    <scope>NUCLEOTIDE SEQUENCE</scope>
    <source>
        <strain evidence="6">9284</strain>
    </source>
</reference>
<protein>
    <submittedName>
        <fullName evidence="6">Uncharacterized protein</fullName>
    </submittedName>
</protein>
<dbReference type="InterPro" id="IPR036259">
    <property type="entry name" value="MFS_trans_sf"/>
</dbReference>
<sequence length="153" mass="17023">MTNILRSIPGIFRDLHHFSVGQEGTVYVTISIGTALGFAGTFYQEALYRKFVDRRGPEARLILACGASIMLPISMFIYAWCSYDFVPWIALCIAITLFISATFLVYLAVFSYVADCYGPFASSALAGQSLCRNMMASIFPLFTKRMLDAMGYN</sequence>
<dbReference type="PANTHER" id="PTHR23502">
    <property type="entry name" value="MAJOR FACILITATOR SUPERFAMILY"/>
    <property type="match status" value="1"/>
</dbReference>
<feature type="transmembrane region" description="Helical" evidence="5">
    <location>
        <begin position="60"/>
        <end position="80"/>
    </location>
</feature>
<feature type="transmembrane region" description="Helical" evidence="5">
    <location>
        <begin position="86"/>
        <end position="113"/>
    </location>
</feature>
<keyword evidence="7" id="KW-1185">Reference proteome</keyword>
<name>A0AAD7C1S5_9AGAR</name>
<dbReference type="SUPFAM" id="SSF103473">
    <property type="entry name" value="MFS general substrate transporter"/>
    <property type="match status" value="1"/>
</dbReference>
<evidence type="ECO:0000313" key="7">
    <source>
        <dbReference type="Proteomes" id="UP001221142"/>
    </source>
</evidence>
<evidence type="ECO:0000256" key="1">
    <source>
        <dbReference type="ARBA" id="ARBA00004141"/>
    </source>
</evidence>
<proteinExistence type="predicted"/>